<dbReference type="Proteomes" id="UP001282474">
    <property type="component" value="Unassembled WGS sequence"/>
</dbReference>
<gene>
    <name evidence="1" type="ORF">PV383_36845</name>
</gene>
<reference evidence="1 2" key="1">
    <citation type="journal article" date="2023" name="Microb. Genom.">
        <title>Mesoterricola silvestris gen. nov., sp. nov., Mesoterricola sediminis sp. nov., Geothrix oryzae sp. nov., Geothrix edaphica sp. nov., Geothrix rubra sp. nov., and Geothrix limicola sp. nov., six novel members of Acidobacteriota isolated from soils.</title>
        <authorList>
            <person name="Weisberg A.J."/>
            <person name="Pearce E."/>
            <person name="Kramer C.G."/>
            <person name="Chang J.H."/>
            <person name="Clarke C.R."/>
        </authorList>
    </citation>
    <scope>NUCLEOTIDE SEQUENCE [LARGE SCALE GENOMIC DNA]</scope>
    <source>
        <strain evidence="1 2">NE20-4-1</strain>
    </source>
</reference>
<proteinExistence type="predicted"/>
<sequence length="220" mass="23894">MSVDPKPFRASIRKLIDDGQLPLHNGQTALSLCDFAEQHGRHLADPQQVVTFMGLGEVTAVFAEPVDGERGNWYFVGSVLEATGTSWQQWEQLRDEEIAEAAKEPAVPPRVDSITSYEEDGSTHQLPVCNWQMALLLALDGPWGKELMANVRPAFRKAAIASGIADQIPVVRIAEDGAAHDTGETMADVFLGDGPLPSDEVIREQIQRGPLGALEIGGDR</sequence>
<protein>
    <recommendedName>
        <fullName evidence="3">SseB protein N-terminal domain-containing protein</fullName>
    </recommendedName>
</protein>
<dbReference type="EMBL" id="JARAWJ010000040">
    <property type="protein sequence ID" value="MDX3042707.1"/>
    <property type="molecule type" value="Genomic_DNA"/>
</dbReference>
<keyword evidence="2" id="KW-1185">Reference proteome</keyword>
<evidence type="ECO:0000313" key="2">
    <source>
        <dbReference type="Proteomes" id="UP001282474"/>
    </source>
</evidence>
<dbReference type="RefSeq" id="WP_319703505.1">
    <property type="nucleotide sequence ID" value="NZ_JARAWJ010000040.1"/>
</dbReference>
<evidence type="ECO:0008006" key="3">
    <source>
        <dbReference type="Google" id="ProtNLM"/>
    </source>
</evidence>
<name>A0ABU4N149_9ACTN</name>
<accession>A0ABU4N149</accession>
<organism evidence="1 2">
    <name type="scientific">Streptomyces caniscabiei</name>
    <dbReference type="NCBI Taxonomy" id="2746961"/>
    <lineage>
        <taxon>Bacteria</taxon>
        <taxon>Bacillati</taxon>
        <taxon>Actinomycetota</taxon>
        <taxon>Actinomycetes</taxon>
        <taxon>Kitasatosporales</taxon>
        <taxon>Streptomycetaceae</taxon>
        <taxon>Streptomyces</taxon>
    </lineage>
</organism>
<evidence type="ECO:0000313" key="1">
    <source>
        <dbReference type="EMBL" id="MDX3042707.1"/>
    </source>
</evidence>
<comment type="caution">
    <text evidence="1">The sequence shown here is derived from an EMBL/GenBank/DDBJ whole genome shotgun (WGS) entry which is preliminary data.</text>
</comment>